<keyword evidence="3" id="KW-1185">Reference proteome</keyword>
<dbReference type="EMBL" id="VIBQ01000072">
    <property type="protein sequence ID" value="KAB8606217.1"/>
    <property type="molecule type" value="Genomic_DNA"/>
</dbReference>
<accession>A0A5N6L2K7</accession>
<organism evidence="2 3">
    <name type="scientific">Carpinus fangiana</name>
    <dbReference type="NCBI Taxonomy" id="176857"/>
    <lineage>
        <taxon>Eukaryota</taxon>
        <taxon>Viridiplantae</taxon>
        <taxon>Streptophyta</taxon>
        <taxon>Embryophyta</taxon>
        <taxon>Tracheophyta</taxon>
        <taxon>Spermatophyta</taxon>
        <taxon>Magnoliopsida</taxon>
        <taxon>eudicotyledons</taxon>
        <taxon>Gunneridae</taxon>
        <taxon>Pentapetalae</taxon>
        <taxon>rosids</taxon>
        <taxon>fabids</taxon>
        <taxon>Fagales</taxon>
        <taxon>Betulaceae</taxon>
        <taxon>Carpinus</taxon>
    </lineage>
</organism>
<sequence length="325" mass="33439">MGTRAGAGAHAIVGKGTHAIRKVGRRLADGRACVSGGSATPAAVATRVLAHSRRHQIRRSTRPATTTTGMTTAIAVMPAVDSPLLPLELPLLESFCKPGVEVDEVGAELVDDGVSLGVGVGVAVTYEVNMLGSTDGDSPVGVEIGVDEGIVLVSDGVKDDDGTVAVVGRSVGGVEIGVEIGVETGGAVGVLEARGSRLAEARLRSSKAELLPVALVKDMIAGCTARTKLGVLVECWDKSRRRSARGTAGRTLKQRGANGRDNGLVRDQADWLDEAKRPTHSNAHCDEANNEMEGSEECAGAVRAGEKCRRQGGRGQDVMAIGGPA</sequence>
<name>A0A5N6L2K7_9ROSI</name>
<reference evidence="2 3" key="1">
    <citation type="submission" date="2019-06" db="EMBL/GenBank/DDBJ databases">
        <title>A chromosomal-level reference genome of Carpinus fangiana (Coryloideae, Betulaceae).</title>
        <authorList>
            <person name="Yang X."/>
            <person name="Wang Z."/>
            <person name="Zhang L."/>
            <person name="Hao G."/>
            <person name="Liu J."/>
            <person name="Yang Y."/>
        </authorList>
    </citation>
    <scope>NUCLEOTIDE SEQUENCE [LARGE SCALE GENOMIC DNA]</scope>
    <source>
        <strain evidence="2">Cfa_2016G</strain>
        <tissue evidence="2">Leaf</tissue>
    </source>
</reference>
<evidence type="ECO:0000256" key="1">
    <source>
        <dbReference type="SAM" id="MobiDB-lite"/>
    </source>
</evidence>
<feature type="region of interest" description="Disordered" evidence="1">
    <location>
        <begin position="243"/>
        <end position="263"/>
    </location>
</feature>
<dbReference type="AlphaFoldDB" id="A0A5N6L2K7"/>
<proteinExistence type="predicted"/>
<comment type="caution">
    <text evidence="2">The sequence shown here is derived from an EMBL/GenBank/DDBJ whole genome shotgun (WGS) entry which is preliminary data.</text>
</comment>
<evidence type="ECO:0000313" key="2">
    <source>
        <dbReference type="EMBL" id="KAB8606217.1"/>
    </source>
</evidence>
<protein>
    <submittedName>
        <fullName evidence="2">Uncharacterized protein</fullName>
    </submittedName>
</protein>
<gene>
    <name evidence="2" type="ORF">FH972_025848</name>
</gene>
<evidence type="ECO:0000313" key="3">
    <source>
        <dbReference type="Proteomes" id="UP000327013"/>
    </source>
</evidence>
<dbReference type="Proteomes" id="UP000327013">
    <property type="component" value="Unassembled WGS sequence"/>
</dbReference>